<keyword evidence="2" id="KW-0472">Membrane</keyword>
<dbReference type="RefSeq" id="WP_091444747.1">
    <property type="nucleotide sequence ID" value="NZ_BMMJ01000007.1"/>
</dbReference>
<evidence type="ECO:0000313" key="3">
    <source>
        <dbReference type="EMBL" id="SCL64337.1"/>
    </source>
</evidence>
<keyword evidence="2" id="KW-1133">Transmembrane helix</keyword>
<dbReference type="STRING" id="683228.GA0070617_5445"/>
<keyword evidence="2" id="KW-0812">Transmembrane</keyword>
<keyword evidence="4" id="KW-1185">Reference proteome</keyword>
<feature type="region of interest" description="Disordered" evidence="1">
    <location>
        <begin position="336"/>
        <end position="424"/>
    </location>
</feature>
<evidence type="ECO:0000256" key="2">
    <source>
        <dbReference type="SAM" id="Phobius"/>
    </source>
</evidence>
<dbReference type="OrthoDB" id="5178692at2"/>
<evidence type="ECO:0000256" key="1">
    <source>
        <dbReference type="SAM" id="MobiDB-lite"/>
    </source>
</evidence>
<sequence length="424" mass="43961">MTVPAQRVRRLPWAPGRLLPLLLAAALLLPVVFLAVQADRLLDADRELAERERLGVEYLRALGPVTEAVVQAQSAAVAGQPASRDTLNRAVEEAAAVDARVGGELRSSERWAGLRAKLEALPERALADPEAAFTAYGEVTDLILALHDKVRETAGLVQDAGTHSYFMQDAVGEEMPEAMVAAGRLADLAVLIGQRPAADRATSLGELATIRFTALQPAGALVRNLQSAVEDTASTDFGANVLAPLDRYQRAVATLAAVSVPQGRPATVDAARIATARTQAQSAARELQPVILGEIDRILTDRIDGLERENWLVYGAAGLAGLLLVVLAATGWVSPDRAPSAAADATGTSDPAGTVGGGSSGTGSGGTAVDSPGGRSGGTVSGGSDRWAPSTGRAGRQPTEPAPGGQPVGQPREADRWRPFDAAR</sequence>
<accession>A0A1C6VDW4</accession>
<organism evidence="3 4">
    <name type="scientific">Micromonospora yangpuensis</name>
    <dbReference type="NCBI Taxonomy" id="683228"/>
    <lineage>
        <taxon>Bacteria</taxon>
        <taxon>Bacillati</taxon>
        <taxon>Actinomycetota</taxon>
        <taxon>Actinomycetes</taxon>
        <taxon>Micromonosporales</taxon>
        <taxon>Micromonosporaceae</taxon>
        <taxon>Micromonospora</taxon>
    </lineage>
</organism>
<feature type="compositionally biased region" description="Gly residues" evidence="1">
    <location>
        <begin position="354"/>
        <end position="366"/>
    </location>
</feature>
<dbReference type="Proteomes" id="UP000198937">
    <property type="component" value="Unassembled WGS sequence"/>
</dbReference>
<dbReference type="EMBL" id="FMIA01000002">
    <property type="protein sequence ID" value="SCL64337.1"/>
    <property type="molecule type" value="Genomic_DNA"/>
</dbReference>
<evidence type="ECO:0008006" key="5">
    <source>
        <dbReference type="Google" id="ProtNLM"/>
    </source>
</evidence>
<protein>
    <recommendedName>
        <fullName evidence="5">Nitrate and nitrite sensing</fullName>
    </recommendedName>
</protein>
<evidence type="ECO:0000313" key="4">
    <source>
        <dbReference type="Proteomes" id="UP000198937"/>
    </source>
</evidence>
<feature type="compositionally biased region" description="Basic and acidic residues" evidence="1">
    <location>
        <begin position="412"/>
        <end position="424"/>
    </location>
</feature>
<feature type="transmembrane region" description="Helical" evidence="2">
    <location>
        <begin position="311"/>
        <end position="333"/>
    </location>
</feature>
<name>A0A1C6VDW4_9ACTN</name>
<dbReference type="AlphaFoldDB" id="A0A1C6VDW4"/>
<proteinExistence type="predicted"/>
<reference evidence="3 4" key="1">
    <citation type="submission" date="2016-06" db="EMBL/GenBank/DDBJ databases">
        <authorList>
            <person name="Kjaerup R.B."/>
            <person name="Dalgaard T.S."/>
            <person name="Juul-Madsen H.R."/>
        </authorList>
    </citation>
    <scope>NUCLEOTIDE SEQUENCE [LARGE SCALE GENOMIC DNA]</scope>
    <source>
        <strain evidence="3 4">DSM 45577</strain>
    </source>
</reference>
<feature type="compositionally biased region" description="Low complexity" evidence="1">
    <location>
        <begin position="336"/>
        <end position="353"/>
    </location>
</feature>
<gene>
    <name evidence="3" type="ORF">GA0070617_5445</name>
</gene>